<proteinExistence type="predicted"/>
<organism evidence="2">
    <name type="scientific">Iconisemion striatum</name>
    <dbReference type="NCBI Taxonomy" id="60296"/>
    <lineage>
        <taxon>Eukaryota</taxon>
        <taxon>Metazoa</taxon>
        <taxon>Chordata</taxon>
        <taxon>Craniata</taxon>
        <taxon>Vertebrata</taxon>
        <taxon>Euteleostomi</taxon>
        <taxon>Actinopterygii</taxon>
        <taxon>Neopterygii</taxon>
        <taxon>Teleostei</taxon>
        <taxon>Neoteleostei</taxon>
        <taxon>Acanthomorphata</taxon>
        <taxon>Ovalentaria</taxon>
        <taxon>Atherinomorphae</taxon>
        <taxon>Cyprinodontiformes</taxon>
        <taxon>Nothobranchiidae</taxon>
        <taxon>Iconisemion</taxon>
    </lineage>
</organism>
<dbReference type="EMBL" id="HADW01013241">
    <property type="protein sequence ID" value="SBP14641.1"/>
    <property type="molecule type" value="Transcribed_RNA"/>
</dbReference>
<feature type="compositionally biased region" description="Basic and acidic residues" evidence="1">
    <location>
        <begin position="38"/>
        <end position="50"/>
    </location>
</feature>
<name>A0A1A7X970_9TELE</name>
<feature type="non-terminal residue" evidence="2">
    <location>
        <position position="1"/>
    </location>
</feature>
<accession>A0A1A7X970</accession>
<protein>
    <submittedName>
        <fullName evidence="2">Uncharacterized protein</fullName>
    </submittedName>
</protein>
<feature type="region of interest" description="Disordered" evidence="1">
    <location>
        <begin position="18"/>
        <end position="50"/>
    </location>
</feature>
<reference evidence="2" key="1">
    <citation type="submission" date="2016-05" db="EMBL/GenBank/DDBJ databases">
        <authorList>
            <person name="Lavstsen T."/>
            <person name="Jespersen J.S."/>
        </authorList>
    </citation>
    <scope>NUCLEOTIDE SEQUENCE</scope>
    <source>
        <tissue evidence="2">Brain</tissue>
    </source>
</reference>
<reference evidence="2" key="2">
    <citation type="submission" date="2016-06" db="EMBL/GenBank/DDBJ databases">
        <title>The genome of a short-lived fish provides insights into sex chromosome evolution and the genetic control of aging.</title>
        <authorList>
            <person name="Reichwald K."/>
            <person name="Felder M."/>
            <person name="Petzold A."/>
            <person name="Koch P."/>
            <person name="Groth M."/>
            <person name="Platzer M."/>
        </authorList>
    </citation>
    <scope>NUCLEOTIDE SEQUENCE</scope>
    <source>
        <tissue evidence="2">Brain</tissue>
    </source>
</reference>
<sequence>SRGLVGVTSALYSRAVGDDVAPYCPRLPGQSPHPMKSSWRDSEDGGSRRK</sequence>
<evidence type="ECO:0000256" key="1">
    <source>
        <dbReference type="SAM" id="MobiDB-lite"/>
    </source>
</evidence>
<feature type="non-terminal residue" evidence="2">
    <location>
        <position position="50"/>
    </location>
</feature>
<dbReference type="AlphaFoldDB" id="A0A1A7X970"/>
<evidence type="ECO:0000313" key="2">
    <source>
        <dbReference type="EMBL" id="SBP14641.1"/>
    </source>
</evidence>
<gene>
    <name evidence="2" type="primary">Nfu_g_1_024426</name>
</gene>